<sequence length="87" mass="9775">MLQRSLVEAVADMLVFGGKVFLQSDIEAVAVRMKDEFMGHGKGKLAVVEHSGKWLKENPFGVASDWEKHVLERGDPMYRLLLFKLGS</sequence>
<evidence type="ECO:0000313" key="8">
    <source>
        <dbReference type="Proteomes" id="UP000595140"/>
    </source>
</evidence>
<dbReference type="InterPro" id="IPR003358">
    <property type="entry name" value="tRNA_(Gua-N-7)_MeTrfase_Trmb"/>
</dbReference>
<reference evidence="7 8" key="1">
    <citation type="submission" date="2018-04" db="EMBL/GenBank/DDBJ databases">
        <authorList>
            <person name="Vogel A."/>
        </authorList>
    </citation>
    <scope>NUCLEOTIDE SEQUENCE [LARGE SCALE GENOMIC DNA]</scope>
</reference>
<accession>A0A484LNL0</accession>
<dbReference type="Gene3D" id="3.40.50.150">
    <property type="entry name" value="Vaccinia Virus protein VP39"/>
    <property type="match status" value="1"/>
</dbReference>
<dbReference type="GO" id="GO:0008176">
    <property type="term" value="F:tRNA (guanine(46)-N7)-methyltransferase activity"/>
    <property type="evidence" value="ECO:0007669"/>
    <property type="project" value="UniProtKB-EC"/>
</dbReference>
<keyword evidence="3" id="KW-0489">Methyltransferase</keyword>
<keyword evidence="4" id="KW-0808">Transferase</keyword>
<dbReference type="PROSITE" id="PS51625">
    <property type="entry name" value="SAM_MT_TRMB"/>
    <property type="match status" value="1"/>
</dbReference>
<evidence type="ECO:0000256" key="2">
    <source>
        <dbReference type="ARBA" id="ARBA00011977"/>
    </source>
</evidence>
<dbReference type="OrthoDB" id="275353at2759"/>
<protein>
    <recommendedName>
        <fullName evidence="2">tRNA (guanine(46)-N(7))-methyltransferase</fullName>
        <ecNumber evidence="2">2.1.1.33</ecNumber>
    </recommendedName>
</protein>
<evidence type="ECO:0000256" key="4">
    <source>
        <dbReference type="ARBA" id="ARBA00022679"/>
    </source>
</evidence>
<evidence type="ECO:0000256" key="5">
    <source>
        <dbReference type="ARBA" id="ARBA00022691"/>
    </source>
</evidence>
<dbReference type="EC" id="2.1.1.33" evidence="2"/>
<evidence type="ECO:0000313" key="7">
    <source>
        <dbReference type="EMBL" id="VFQ77546.1"/>
    </source>
</evidence>
<evidence type="ECO:0000256" key="6">
    <source>
        <dbReference type="ARBA" id="ARBA00022694"/>
    </source>
</evidence>
<dbReference type="Proteomes" id="UP000595140">
    <property type="component" value="Unassembled WGS sequence"/>
</dbReference>
<name>A0A484LNL0_9ASTE</name>
<keyword evidence="5" id="KW-0949">S-adenosyl-L-methionine</keyword>
<keyword evidence="6" id="KW-0819">tRNA processing</keyword>
<dbReference type="AlphaFoldDB" id="A0A484LNL0"/>
<evidence type="ECO:0000256" key="1">
    <source>
        <dbReference type="ARBA" id="ARBA00000142"/>
    </source>
</evidence>
<keyword evidence="8" id="KW-1185">Reference proteome</keyword>
<comment type="catalytic activity">
    <reaction evidence="1">
        <text>guanosine(46) in tRNA + S-adenosyl-L-methionine = N(7)-methylguanosine(46) in tRNA + S-adenosyl-L-homocysteine</text>
        <dbReference type="Rhea" id="RHEA:42708"/>
        <dbReference type="Rhea" id="RHEA-COMP:10188"/>
        <dbReference type="Rhea" id="RHEA-COMP:10189"/>
        <dbReference type="ChEBI" id="CHEBI:57856"/>
        <dbReference type="ChEBI" id="CHEBI:59789"/>
        <dbReference type="ChEBI" id="CHEBI:74269"/>
        <dbReference type="ChEBI" id="CHEBI:74480"/>
        <dbReference type="EC" id="2.1.1.33"/>
    </reaction>
</comment>
<evidence type="ECO:0000256" key="3">
    <source>
        <dbReference type="ARBA" id="ARBA00022603"/>
    </source>
</evidence>
<organism evidence="7 8">
    <name type="scientific">Cuscuta campestris</name>
    <dbReference type="NCBI Taxonomy" id="132261"/>
    <lineage>
        <taxon>Eukaryota</taxon>
        <taxon>Viridiplantae</taxon>
        <taxon>Streptophyta</taxon>
        <taxon>Embryophyta</taxon>
        <taxon>Tracheophyta</taxon>
        <taxon>Spermatophyta</taxon>
        <taxon>Magnoliopsida</taxon>
        <taxon>eudicotyledons</taxon>
        <taxon>Gunneridae</taxon>
        <taxon>Pentapetalae</taxon>
        <taxon>asterids</taxon>
        <taxon>lamiids</taxon>
        <taxon>Solanales</taxon>
        <taxon>Convolvulaceae</taxon>
        <taxon>Cuscuteae</taxon>
        <taxon>Cuscuta</taxon>
        <taxon>Cuscuta subgen. Grammica</taxon>
        <taxon>Cuscuta sect. Cleistogrammica</taxon>
    </lineage>
</organism>
<dbReference type="InterPro" id="IPR029063">
    <property type="entry name" value="SAM-dependent_MTases_sf"/>
</dbReference>
<proteinExistence type="predicted"/>
<gene>
    <name evidence="7" type="ORF">CCAM_LOCUS19322</name>
</gene>
<dbReference type="EMBL" id="OOIL02001679">
    <property type="protein sequence ID" value="VFQ77546.1"/>
    <property type="molecule type" value="Genomic_DNA"/>
</dbReference>